<evidence type="ECO:0000313" key="4">
    <source>
        <dbReference type="EMBL" id="COX84342.1"/>
    </source>
</evidence>
<reference evidence="5 6" key="2">
    <citation type="submission" date="2015-03" db="EMBL/GenBank/DDBJ databases">
        <authorList>
            <consortium name="Pathogen Informatics"/>
        </authorList>
    </citation>
    <scope>NUCLEOTIDE SEQUENCE [LARGE SCALE GENOMIC DNA]</scope>
    <source>
        <strain evidence="1 8">C09601061</strain>
        <strain evidence="5">K00500041</strain>
        <strain evidence="3 7">M09401471</strain>
        <strain evidence="6">N09902308</strain>
    </source>
</reference>
<reference evidence="4" key="3">
    <citation type="submission" date="2015-03" db="EMBL/GenBank/DDBJ databases">
        <authorList>
            <consortium name="Pathogen Informatics"/>
            <person name="Murphy D."/>
        </authorList>
    </citation>
    <scope>NUCLEOTIDE SEQUENCE</scope>
    <source>
        <strain evidence="4">N09902308</strain>
    </source>
</reference>
<dbReference type="Proteomes" id="UP000044938">
    <property type="component" value="Unassembled WGS sequence"/>
</dbReference>
<name>A0A0U0QLB5_MYCTX</name>
<proteinExistence type="predicted"/>
<evidence type="ECO:0000313" key="3">
    <source>
        <dbReference type="EMBL" id="COV45362.1"/>
    </source>
</evidence>
<dbReference type="Proteomes" id="UP000046680">
    <property type="component" value="Unassembled WGS sequence"/>
</dbReference>
<dbReference type="EMBL" id="CSAE01000028">
    <property type="protein sequence ID" value="COV08222.1"/>
    <property type="molecule type" value="Genomic_DNA"/>
</dbReference>
<dbReference type="EMBL" id="CGCX01001766">
    <property type="protein sequence ID" value="CFS01068.1"/>
    <property type="molecule type" value="Genomic_DNA"/>
</dbReference>
<reference evidence="2" key="1">
    <citation type="submission" date="2015-03" db="EMBL/GenBank/DDBJ databases">
        <authorList>
            <person name="Murphy D."/>
        </authorList>
    </citation>
    <scope>NUCLEOTIDE SEQUENCE [LARGE SCALE GENOMIC DNA]</scope>
    <source>
        <strain evidence="2">K00500041</strain>
    </source>
</reference>
<dbReference type="Proteomes" id="UP000039021">
    <property type="component" value="Unassembled WGS sequence"/>
</dbReference>
<gene>
    <name evidence="1" type="ORF">ERS007657_03558</name>
    <name evidence="2" type="ORF">ERS007703_00470</name>
    <name evidence="3" type="ORF">ERS007720_00259</name>
    <name evidence="4" type="ORF">ERS007739_01790</name>
</gene>
<sequence length="41" mass="4542">MVPTVDRGLRLVDFWSMDTAGDSPSMKSTSGLSICPRNWRA</sequence>
<organism evidence="2 5">
    <name type="scientific">Mycobacterium tuberculosis</name>
    <dbReference type="NCBI Taxonomy" id="1773"/>
    <lineage>
        <taxon>Bacteria</taxon>
        <taxon>Bacillati</taxon>
        <taxon>Actinomycetota</taxon>
        <taxon>Actinomycetes</taxon>
        <taxon>Mycobacteriales</taxon>
        <taxon>Mycobacteriaceae</taxon>
        <taxon>Mycobacterium</taxon>
        <taxon>Mycobacterium tuberculosis complex</taxon>
    </lineage>
</organism>
<evidence type="ECO:0000313" key="5">
    <source>
        <dbReference type="Proteomes" id="UP000038802"/>
    </source>
</evidence>
<protein>
    <submittedName>
        <fullName evidence="2">Uncharacterized protein</fullName>
    </submittedName>
</protein>
<evidence type="ECO:0000313" key="2">
    <source>
        <dbReference type="EMBL" id="COV08222.1"/>
    </source>
</evidence>
<evidence type="ECO:0000313" key="1">
    <source>
        <dbReference type="EMBL" id="CFS01068.1"/>
    </source>
</evidence>
<evidence type="ECO:0000313" key="8">
    <source>
        <dbReference type="Proteomes" id="UP000046680"/>
    </source>
</evidence>
<dbReference type="EMBL" id="CSBK01000741">
    <property type="protein sequence ID" value="COX84342.1"/>
    <property type="molecule type" value="Genomic_DNA"/>
</dbReference>
<evidence type="ECO:0000313" key="7">
    <source>
        <dbReference type="Proteomes" id="UP000044938"/>
    </source>
</evidence>
<accession>A0A0U0QLB5</accession>
<dbReference type="Proteomes" id="UP000038802">
    <property type="component" value="Unassembled WGS sequence"/>
</dbReference>
<dbReference type="EMBL" id="CSAJ01000016">
    <property type="protein sequence ID" value="COV45362.1"/>
    <property type="molecule type" value="Genomic_DNA"/>
</dbReference>
<dbReference type="AlphaFoldDB" id="A0A0U0QLB5"/>
<evidence type="ECO:0000313" key="6">
    <source>
        <dbReference type="Proteomes" id="UP000039021"/>
    </source>
</evidence>